<evidence type="ECO:0000313" key="2">
    <source>
        <dbReference type="EMBL" id="PXF49109.1"/>
    </source>
</evidence>
<dbReference type="EMBL" id="NBIV01000008">
    <property type="protein sequence ID" value="PXF49109.1"/>
    <property type="molecule type" value="Genomic_DNA"/>
</dbReference>
<proteinExistence type="predicted"/>
<evidence type="ECO:0000256" key="1">
    <source>
        <dbReference type="SAM" id="Phobius"/>
    </source>
</evidence>
<reference evidence="2 3" key="1">
    <citation type="journal article" date="2018" name="Mol. Biol. Evol.">
        <title>Analysis of the draft genome of the red seaweed Gracilariopsis chorda provides insights into genome size evolution in Rhodophyta.</title>
        <authorList>
            <person name="Lee J."/>
            <person name="Yang E.C."/>
            <person name="Graf L."/>
            <person name="Yang J.H."/>
            <person name="Qiu H."/>
            <person name="Zel Zion U."/>
            <person name="Chan C.X."/>
            <person name="Stephens T.G."/>
            <person name="Weber A.P.M."/>
            <person name="Boo G.H."/>
            <person name="Boo S.M."/>
            <person name="Kim K.M."/>
            <person name="Shin Y."/>
            <person name="Jung M."/>
            <person name="Lee S.J."/>
            <person name="Yim H.S."/>
            <person name="Lee J.H."/>
            <person name="Bhattacharya D."/>
            <person name="Yoon H.S."/>
        </authorList>
    </citation>
    <scope>NUCLEOTIDE SEQUENCE [LARGE SCALE GENOMIC DNA]</scope>
    <source>
        <strain evidence="2 3">SKKU-2015</strain>
        <tissue evidence="2">Whole body</tissue>
    </source>
</reference>
<keyword evidence="1" id="KW-0472">Membrane</keyword>
<accession>A0A2V3J405</accession>
<gene>
    <name evidence="2" type="ORF">BWQ96_01058</name>
</gene>
<keyword evidence="1" id="KW-0812">Transmembrane</keyword>
<keyword evidence="1" id="KW-1133">Transmembrane helix</keyword>
<dbReference type="AlphaFoldDB" id="A0A2V3J405"/>
<sequence>MPRYHTIWSIAICEWAVLVAILALEAGRHGITWNLRCPETAFYSRGFQPVGRLFRLPMQLIQLICRLDISDIVARTVYTENHSDNYLRAAENRRWGPDQVWEVWDPDRQRVSSPGEQALPGDYHLGEESQNGYVVETPEVLTHATSMACTSGQRPPVPPSNIAPVPRRGPFQPIGPVSNPMGGGEPATAPEVTDTLMRIQQLCVTRLNRAGPRSIQEALTLSEALIQRHATYVETLNQLGGFRTNFQPELYRAVTHHVGEFSDILSGVSSTGDPLMGTLVGLLLAS</sequence>
<protein>
    <submittedName>
        <fullName evidence="2">Uncharacterized protein</fullName>
    </submittedName>
</protein>
<feature type="transmembrane region" description="Helical" evidence="1">
    <location>
        <begin position="6"/>
        <end position="26"/>
    </location>
</feature>
<keyword evidence="3" id="KW-1185">Reference proteome</keyword>
<dbReference type="Proteomes" id="UP000247409">
    <property type="component" value="Unassembled WGS sequence"/>
</dbReference>
<organism evidence="2 3">
    <name type="scientific">Gracilariopsis chorda</name>
    <dbReference type="NCBI Taxonomy" id="448386"/>
    <lineage>
        <taxon>Eukaryota</taxon>
        <taxon>Rhodophyta</taxon>
        <taxon>Florideophyceae</taxon>
        <taxon>Rhodymeniophycidae</taxon>
        <taxon>Gracilariales</taxon>
        <taxon>Gracilariaceae</taxon>
        <taxon>Gracilariopsis</taxon>
    </lineage>
</organism>
<dbReference type="OrthoDB" id="10615375at2759"/>
<evidence type="ECO:0000313" key="3">
    <source>
        <dbReference type="Proteomes" id="UP000247409"/>
    </source>
</evidence>
<name>A0A2V3J405_9FLOR</name>
<comment type="caution">
    <text evidence="2">The sequence shown here is derived from an EMBL/GenBank/DDBJ whole genome shotgun (WGS) entry which is preliminary data.</text>
</comment>